<feature type="non-terminal residue" evidence="1">
    <location>
        <position position="232"/>
    </location>
</feature>
<gene>
    <name evidence="1" type="ORF">T11_8486</name>
</gene>
<protein>
    <submittedName>
        <fullName evidence="1">Uncharacterized protein</fullName>
    </submittedName>
</protein>
<organism evidence="1 2">
    <name type="scientific">Trichinella zimbabwensis</name>
    <dbReference type="NCBI Taxonomy" id="268475"/>
    <lineage>
        <taxon>Eukaryota</taxon>
        <taxon>Metazoa</taxon>
        <taxon>Ecdysozoa</taxon>
        <taxon>Nematoda</taxon>
        <taxon>Enoplea</taxon>
        <taxon>Dorylaimia</taxon>
        <taxon>Trichinellida</taxon>
        <taxon>Trichinellidae</taxon>
        <taxon>Trichinella</taxon>
    </lineage>
</organism>
<sequence length="232" mass="25812">MKPPRLFREVFVEKTARGGKMRAKLFDGKPPRDGQNSGGVDFAERKRHLAEKSLHGCSGEFLWRKRHVAEKCVQSCLMESRPVSDKIQVVWILWRGDGTGPKEGLQDCSGENRAGLKNGRGVFGEKTARGGKIRAKLFGGKPPWAEKMEGKFLWRKRHVVEKCVQSFLLESRPSTDKILVVCILWRGDGTGPKGSLQDCSGESCAGPKNLRGVFGGVDFVERKRHGAEKKPP</sequence>
<dbReference type="AlphaFoldDB" id="A0A0V1GND5"/>
<proteinExistence type="predicted"/>
<evidence type="ECO:0000313" key="1">
    <source>
        <dbReference type="EMBL" id="KRY99299.1"/>
    </source>
</evidence>
<keyword evidence="2" id="KW-1185">Reference proteome</keyword>
<reference evidence="1 2" key="1">
    <citation type="submission" date="2015-01" db="EMBL/GenBank/DDBJ databases">
        <title>Evolution of Trichinella species and genotypes.</title>
        <authorList>
            <person name="Korhonen P.K."/>
            <person name="Edoardo P."/>
            <person name="Giuseppe L.R."/>
            <person name="Gasser R.B."/>
        </authorList>
    </citation>
    <scope>NUCLEOTIDE SEQUENCE [LARGE SCALE GENOMIC DNA]</scope>
    <source>
        <strain evidence="1">ISS1029</strain>
    </source>
</reference>
<accession>A0A0V1GND5</accession>
<dbReference type="EMBL" id="JYDP01000909">
    <property type="protein sequence ID" value="KRY99299.1"/>
    <property type="molecule type" value="Genomic_DNA"/>
</dbReference>
<name>A0A0V1GND5_9BILA</name>
<evidence type="ECO:0000313" key="2">
    <source>
        <dbReference type="Proteomes" id="UP000055024"/>
    </source>
</evidence>
<dbReference type="Proteomes" id="UP000055024">
    <property type="component" value="Unassembled WGS sequence"/>
</dbReference>
<comment type="caution">
    <text evidence="1">The sequence shown here is derived from an EMBL/GenBank/DDBJ whole genome shotgun (WGS) entry which is preliminary data.</text>
</comment>